<dbReference type="EMBL" id="DVJK01000206">
    <property type="protein sequence ID" value="HIS67350.1"/>
    <property type="molecule type" value="Genomic_DNA"/>
</dbReference>
<reference evidence="2" key="2">
    <citation type="journal article" date="2021" name="PeerJ">
        <title>Extensive microbial diversity within the chicken gut microbiome revealed by metagenomics and culture.</title>
        <authorList>
            <person name="Gilroy R."/>
            <person name="Ravi A."/>
            <person name="Getino M."/>
            <person name="Pursley I."/>
            <person name="Horton D.L."/>
            <person name="Alikhan N.F."/>
            <person name="Baker D."/>
            <person name="Gharbi K."/>
            <person name="Hall N."/>
            <person name="Watson M."/>
            <person name="Adriaenssens E.M."/>
            <person name="Foster-Nyarko E."/>
            <person name="Jarju S."/>
            <person name="Secka A."/>
            <person name="Antonio M."/>
            <person name="Oren A."/>
            <person name="Chaudhuri R.R."/>
            <person name="La Ragione R."/>
            <person name="Hildebrand F."/>
            <person name="Pallen M.J."/>
        </authorList>
    </citation>
    <scope>NUCLEOTIDE SEQUENCE</scope>
    <source>
        <strain evidence="2">ChiHjej10B9-9673</strain>
    </source>
</reference>
<feature type="chain" id="PRO_5038371938" description="Lipoprotein" evidence="1">
    <location>
        <begin position="26"/>
        <end position="148"/>
    </location>
</feature>
<name>A0A9D1FEJ5_9FIRM</name>
<reference evidence="2" key="1">
    <citation type="submission" date="2020-10" db="EMBL/GenBank/DDBJ databases">
        <authorList>
            <person name="Gilroy R."/>
        </authorList>
    </citation>
    <scope>NUCLEOTIDE SEQUENCE</scope>
    <source>
        <strain evidence="2">ChiHjej10B9-9673</strain>
    </source>
</reference>
<proteinExistence type="predicted"/>
<evidence type="ECO:0008006" key="4">
    <source>
        <dbReference type="Google" id="ProtNLM"/>
    </source>
</evidence>
<feature type="signal peptide" evidence="1">
    <location>
        <begin position="1"/>
        <end position="25"/>
    </location>
</feature>
<evidence type="ECO:0000256" key="1">
    <source>
        <dbReference type="SAM" id="SignalP"/>
    </source>
</evidence>
<evidence type="ECO:0000313" key="2">
    <source>
        <dbReference type="EMBL" id="HIS67350.1"/>
    </source>
</evidence>
<organism evidence="2 3">
    <name type="scientific">Candidatus Scatomorpha merdipullorum</name>
    <dbReference type="NCBI Taxonomy" id="2840927"/>
    <lineage>
        <taxon>Bacteria</taxon>
        <taxon>Bacillati</taxon>
        <taxon>Bacillota</taxon>
        <taxon>Clostridia</taxon>
        <taxon>Eubacteriales</taxon>
        <taxon>Candidatus Scatomorpha</taxon>
    </lineage>
</organism>
<evidence type="ECO:0000313" key="3">
    <source>
        <dbReference type="Proteomes" id="UP000824001"/>
    </source>
</evidence>
<dbReference type="Proteomes" id="UP000824001">
    <property type="component" value="Unassembled WGS sequence"/>
</dbReference>
<keyword evidence="1" id="KW-0732">Signal</keyword>
<sequence length="148" mass="15285">MKKSIANALLAATAVCLILATSACSTENKENGDTADAVESAEATPLGTLIDSGDLNNITGLNTTCKLSVDEGKYVNLYVENKGANDVVATINGSGSRTFKPGEKGCIYAELTQGSDDGGTECVFKVVTGKDGGEVNISYEITQGETHI</sequence>
<comment type="caution">
    <text evidence="2">The sequence shown here is derived from an EMBL/GenBank/DDBJ whole genome shotgun (WGS) entry which is preliminary data.</text>
</comment>
<protein>
    <recommendedName>
        <fullName evidence="4">Lipoprotein</fullName>
    </recommendedName>
</protein>
<dbReference type="PROSITE" id="PS51257">
    <property type="entry name" value="PROKAR_LIPOPROTEIN"/>
    <property type="match status" value="1"/>
</dbReference>
<accession>A0A9D1FEJ5</accession>
<dbReference type="AlphaFoldDB" id="A0A9D1FEJ5"/>
<gene>
    <name evidence="2" type="ORF">IAC18_07275</name>
</gene>